<dbReference type="Proteomes" id="UP001207408">
    <property type="component" value="Unassembled WGS sequence"/>
</dbReference>
<evidence type="ECO:0000313" key="2">
    <source>
        <dbReference type="Proteomes" id="UP001207408"/>
    </source>
</evidence>
<proteinExistence type="predicted"/>
<dbReference type="EMBL" id="JAPDPI010000010">
    <property type="protein sequence ID" value="MCW3805347.1"/>
    <property type="molecule type" value="Genomic_DNA"/>
</dbReference>
<evidence type="ECO:0000313" key="1">
    <source>
        <dbReference type="EMBL" id="MCW3805347.1"/>
    </source>
</evidence>
<dbReference type="AlphaFoldDB" id="A0AAE3MD27"/>
<accession>A0AAE3MD27</accession>
<keyword evidence="2" id="KW-1185">Reference proteome</keyword>
<comment type="caution">
    <text evidence="1">The sequence shown here is derived from an EMBL/GenBank/DDBJ whole genome shotgun (WGS) entry which is preliminary data.</text>
</comment>
<reference evidence="1" key="1">
    <citation type="submission" date="2022-10" db="EMBL/GenBank/DDBJ databases">
        <authorList>
            <person name="Yu W.X."/>
        </authorList>
    </citation>
    <scope>NUCLEOTIDE SEQUENCE</scope>
    <source>
        <strain evidence="1">D04</strain>
    </source>
</reference>
<organism evidence="1 2">
    <name type="scientific">Plebeiibacterium marinum</name>
    <dbReference type="NCBI Taxonomy" id="2992111"/>
    <lineage>
        <taxon>Bacteria</taxon>
        <taxon>Pseudomonadati</taxon>
        <taxon>Bacteroidota</taxon>
        <taxon>Bacteroidia</taxon>
        <taxon>Marinilabiliales</taxon>
        <taxon>Marinilabiliaceae</taxon>
        <taxon>Plebeiibacterium</taxon>
    </lineage>
</organism>
<gene>
    <name evidence="1" type="ORF">OM074_06890</name>
</gene>
<name>A0AAE3MD27_9BACT</name>
<sequence length="44" mass="5204">MHRFCEEMRRRCEEMYSICEEIAQKVQKTLLDTSVIVLLPGYPG</sequence>
<protein>
    <submittedName>
        <fullName evidence="1">Uncharacterized protein</fullName>
    </submittedName>
</protein>
<dbReference type="RefSeq" id="WP_301198718.1">
    <property type="nucleotide sequence ID" value="NZ_JAPDPI010000010.1"/>
</dbReference>